<feature type="transmembrane region" description="Helical" evidence="1">
    <location>
        <begin position="121"/>
        <end position="141"/>
    </location>
</feature>
<keyword evidence="1" id="KW-0472">Membrane</keyword>
<keyword evidence="1" id="KW-1133">Transmembrane helix</keyword>
<evidence type="ECO:0000313" key="2">
    <source>
        <dbReference type="EMBL" id="KFD59478.1"/>
    </source>
</evidence>
<feature type="non-terminal residue" evidence="2">
    <location>
        <position position="1"/>
    </location>
</feature>
<dbReference type="AlphaFoldDB" id="A0A085MQI2"/>
<feature type="transmembrane region" description="Helical" evidence="1">
    <location>
        <begin position="84"/>
        <end position="101"/>
    </location>
</feature>
<feature type="non-terminal residue" evidence="2">
    <location>
        <position position="169"/>
    </location>
</feature>
<reference evidence="2" key="1">
    <citation type="journal article" date="2014" name="Nat. Genet.">
        <title>Genome and transcriptome of the porcine whipworm Trichuris suis.</title>
        <authorList>
            <person name="Jex A.R."/>
            <person name="Nejsum P."/>
            <person name="Schwarz E.M."/>
            <person name="Hu L."/>
            <person name="Young N.D."/>
            <person name="Hall R.S."/>
            <person name="Korhonen P.K."/>
            <person name="Liao S."/>
            <person name="Thamsborg S."/>
            <person name="Xia J."/>
            <person name="Xu P."/>
            <person name="Wang S."/>
            <person name="Scheerlinck J.P."/>
            <person name="Hofmann A."/>
            <person name="Sternberg P.W."/>
            <person name="Wang J."/>
            <person name="Gasser R.B."/>
        </authorList>
    </citation>
    <scope>NUCLEOTIDE SEQUENCE [LARGE SCALE GENOMIC DNA]</scope>
    <source>
        <strain evidence="2">DCEP-RM93F</strain>
    </source>
</reference>
<accession>A0A085MQI2</accession>
<feature type="transmembrane region" description="Helical" evidence="1">
    <location>
        <begin position="41"/>
        <end position="64"/>
    </location>
</feature>
<proteinExistence type="predicted"/>
<keyword evidence="1" id="KW-0812">Transmembrane</keyword>
<organism evidence="2">
    <name type="scientific">Trichuris suis</name>
    <name type="common">pig whipworm</name>
    <dbReference type="NCBI Taxonomy" id="68888"/>
    <lineage>
        <taxon>Eukaryota</taxon>
        <taxon>Metazoa</taxon>
        <taxon>Ecdysozoa</taxon>
        <taxon>Nematoda</taxon>
        <taxon>Enoplea</taxon>
        <taxon>Dorylaimia</taxon>
        <taxon>Trichinellida</taxon>
        <taxon>Trichuridae</taxon>
        <taxon>Trichuris</taxon>
    </lineage>
</organism>
<name>A0A085MQI2_9BILA</name>
<sequence length="169" mass="19836">VRSHGQLIKYLIRQCHLYLSTWAIFGEDNPNYLIFPMKLDILLYIIALLLFRVEHMKVVGAFVWKIFRLLNLRARLPQFTEDSIAVGWFPLRTLSVVTIYLNNPTLSWTMFLRPGDLDCSLVFVDPLYCFYSLIVSSSVLNRSWMPNYLRRDLLIFWKTCKGYPCTGGE</sequence>
<protein>
    <submittedName>
        <fullName evidence="2">Uncharacterized protein</fullName>
    </submittedName>
</protein>
<dbReference type="EMBL" id="KL367897">
    <property type="protein sequence ID" value="KFD59478.1"/>
    <property type="molecule type" value="Genomic_DNA"/>
</dbReference>
<gene>
    <name evidence="2" type="ORF">M514_28343</name>
</gene>
<evidence type="ECO:0000256" key="1">
    <source>
        <dbReference type="SAM" id="Phobius"/>
    </source>
</evidence>
<dbReference type="Proteomes" id="UP000030758">
    <property type="component" value="Unassembled WGS sequence"/>
</dbReference>